<dbReference type="Proteomes" id="UP000001514">
    <property type="component" value="Unassembled WGS sequence"/>
</dbReference>
<sequence length="85" mass="9821">MASAMEARSLYRSLLREARRFPDYNIREYIARRCRQGFESSKAGGGRDLLAFGEEQLELVKRQSQVYGMYAPKIKNVMEIKVSKA</sequence>
<dbReference type="AlphaFoldDB" id="D8RZ62"/>
<keyword evidence="3" id="KW-1185">Reference proteome</keyword>
<protein>
    <recommendedName>
        <fullName evidence="1">Complex 1 LYR protein domain-containing protein</fullName>
    </recommendedName>
</protein>
<dbReference type="eggNOG" id="KOG3801">
    <property type="taxonomic scope" value="Eukaryota"/>
</dbReference>
<dbReference type="HOGENOM" id="CLU_120076_1_0_1"/>
<evidence type="ECO:0000313" key="3">
    <source>
        <dbReference type="Proteomes" id="UP000001514"/>
    </source>
</evidence>
<dbReference type="InParanoid" id="D8RZ62"/>
<evidence type="ECO:0000313" key="2">
    <source>
        <dbReference type="EMBL" id="EFJ22556.1"/>
    </source>
</evidence>
<accession>D8RZ62</accession>
<dbReference type="PANTHER" id="PTHR47158">
    <property type="entry name" value="OS08G0239000 PROTEIN"/>
    <property type="match status" value="1"/>
</dbReference>
<dbReference type="FunCoup" id="D8RZ62">
    <property type="interactions" value="3212"/>
</dbReference>
<dbReference type="Gramene" id="EFJ22556">
    <property type="protein sequence ID" value="EFJ22556"/>
    <property type="gene ID" value="SELMODRAFT_105126"/>
</dbReference>
<dbReference type="KEGG" id="smo:SELMODRAFT_105126"/>
<dbReference type="InterPro" id="IPR045297">
    <property type="entry name" value="Complex1_LYR_LYRM4"/>
</dbReference>
<proteinExistence type="predicted"/>
<organism evidence="3">
    <name type="scientific">Selaginella moellendorffii</name>
    <name type="common">Spikemoss</name>
    <dbReference type="NCBI Taxonomy" id="88036"/>
    <lineage>
        <taxon>Eukaryota</taxon>
        <taxon>Viridiplantae</taxon>
        <taxon>Streptophyta</taxon>
        <taxon>Embryophyta</taxon>
        <taxon>Tracheophyta</taxon>
        <taxon>Lycopodiopsida</taxon>
        <taxon>Selaginellales</taxon>
        <taxon>Selaginellaceae</taxon>
        <taxon>Selaginella</taxon>
    </lineage>
</organism>
<dbReference type="STRING" id="88036.D8RZ62"/>
<dbReference type="OMA" id="YTTDKLV"/>
<feature type="domain" description="Complex 1 LYR protein" evidence="1">
    <location>
        <begin position="6"/>
        <end position="43"/>
    </location>
</feature>
<dbReference type="InterPro" id="IPR008011">
    <property type="entry name" value="Complex1_LYR_dom"/>
</dbReference>
<dbReference type="CDD" id="cd20264">
    <property type="entry name" value="Complex1_LYR_LYRM4"/>
    <property type="match status" value="1"/>
</dbReference>
<evidence type="ECO:0000259" key="1">
    <source>
        <dbReference type="Pfam" id="PF05347"/>
    </source>
</evidence>
<gene>
    <name evidence="2" type="ORF">SELMODRAFT_105126</name>
</gene>
<name>D8RZ62_SELML</name>
<dbReference type="EMBL" id="GL377595">
    <property type="protein sequence ID" value="EFJ22556.1"/>
    <property type="molecule type" value="Genomic_DNA"/>
</dbReference>
<dbReference type="GO" id="GO:0016226">
    <property type="term" value="P:iron-sulfur cluster assembly"/>
    <property type="evidence" value="ECO:0007669"/>
    <property type="project" value="InterPro"/>
</dbReference>
<reference evidence="2 3" key="1">
    <citation type="journal article" date="2011" name="Science">
        <title>The Selaginella genome identifies genetic changes associated with the evolution of vascular plants.</title>
        <authorList>
            <person name="Banks J.A."/>
            <person name="Nishiyama T."/>
            <person name="Hasebe M."/>
            <person name="Bowman J.L."/>
            <person name="Gribskov M."/>
            <person name="dePamphilis C."/>
            <person name="Albert V.A."/>
            <person name="Aono N."/>
            <person name="Aoyama T."/>
            <person name="Ambrose B.A."/>
            <person name="Ashton N.W."/>
            <person name="Axtell M.J."/>
            <person name="Barker E."/>
            <person name="Barker M.S."/>
            <person name="Bennetzen J.L."/>
            <person name="Bonawitz N.D."/>
            <person name="Chapple C."/>
            <person name="Cheng C."/>
            <person name="Correa L.G."/>
            <person name="Dacre M."/>
            <person name="DeBarry J."/>
            <person name="Dreyer I."/>
            <person name="Elias M."/>
            <person name="Engstrom E.M."/>
            <person name="Estelle M."/>
            <person name="Feng L."/>
            <person name="Finet C."/>
            <person name="Floyd S.K."/>
            <person name="Frommer W.B."/>
            <person name="Fujita T."/>
            <person name="Gramzow L."/>
            <person name="Gutensohn M."/>
            <person name="Harholt J."/>
            <person name="Hattori M."/>
            <person name="Heyl A."/>
            <person name="Hirai T."/>
            <person name="Hiwatashi Y."/>
            <person name="Ishikawa M."/>
            <person name="Iwata M."/>
            <person name="Karol K.G."/>
            <person name="Koehler B."/>
            <person name="Kolukisaoglu U."/>
            <person name="Kubo M."/>
            <person name="Kurata T."/>
            <person name="Lalonde S."/>
            <person name="Li K."/>
            <person name="Li Y."/>
            <person name="Litt A."/>
            <person name="Lyons E."/>
            <person name="Manning G."/>
            <person name="Maruyama T."/>
            <person name="Michael T.P."/>
            <person name="Mikami K."/>
            <person name="Miyazaki S."/>
            <person name="Morinaga S."/>
            <person name="Murata T."/>
            <person name="Mueller-Roeber B."/>
            <person name="Nelson D.R."/>
            <person name="Obara M."/>
            <person name="Oguri Y."/>
            <person name="Olmstead R.G."/>
            <person name="Onodera N."/>
            <person name="Petersen B.L."/>
            <person name="Pils B."/>
            <person name="Prigge M."/>
            <person name="Rensing S.A."/>
            <person name="Riano-Pachon D.M."/>
            <person name="Roberts A.W."/>
            <person name="Sato Y."/>
            <person name="Scheller H.V."/>
            <person name="Schulz B."/>
            <person name="Schulz C."/>
            <person name="Shakirov E.V."/>
            <person name="Shibagaki N."/>
            <person name="Shinohara N."/>
            <person name="Shippen D.E."/>
            <person name="Soerensen I."/>
            <person name="Sotooka R."/>
            <person name="Sugimoto N."/>
            <person name="Sugita M."/>
            <person name="Sumikawa N."/>
            <person name="Tanurdzic M."/>
            <person name="Theissen G."/>
            <person name="Ulvskov P."/>
            <person name="Wakazuki S."/>
            <person name="Weng J.K."/>
            <person name="Willats W.W."/>
            <person name="Wipf D."/>
            <person name="Wolf P.G."/>
            <person name="Yang L."/>
            <person name="Zimmer A.D."/>
            <person name="Zhu Q."/>
            <person name="Mitros T."/>
            <person name="Hellsten U."/>
            <person name="Loque D."/>
            <person name="Otillar R."/>
            <person name="Salamov A."/>
            <person name="Schmutz J."/>
            <person name="Shapiro H."/>
            <person name="Lindquist E."/>
            <person name="Lucas S."/>
            <person name="Rokhsar D."/>
            <person name="Grigoriev I.V."/>
        </authorList>
    </citation>
    <scope>NUCLEOTIDE SEQUENCE [LARGE SCALE GENOMIC DNA]</scope>
</reference>
<dbReference type="Pfam" id="PF05347">
    <property type="entry name" value="Complex1_LYR"/>
    <property type="match status" value="1"/>
</dbReference>
<dbReference type="PANTHER" id="PTHR47158:SF1">
    <property type="entry name" value="OS08G0239000 PROTEIN"/>
    <property type="match status" value="1"/>
</dbReference>